<reference evidence="10 11" key="1">
    <citation type="submission" date="2020-08" db="EMBL/GenBank/DDBJ databases">
        <title>Sequencing the genomes of 1000 actinobacteria strains.</title>
        <authorList>
            <person name="Klenk H.-P."/>
        </authorList>
    </citation>
    <scope>NUCLEOTIDE SEQUENCE [LARGE SCALE GENOMIC DNA]</scope>
    <source>
        <strain evidence="10 11">DSM 43023</strain>
    </source>
</reference>
<feature type="domain" description="Response regulatory" evidence="8">
    <location>
        <begin position="9"/>
        <end position="119"/>
    </location>
</feature>
<evidence type="ECO:0000259" key="9">
    <source>
        <dbReference type="PROSITE" id="PS51755"/>
    </source>
</evidence>
<dbReference type="GO" id="GO:0000976">
    <property type="term" value="F:transcription cis-regulatory region binding"/>
    <property type="evidence" value="ECO:0007669"/>
    <property type="project" value="TreeGrafter"/>
</dbReference>
<dbReference type="Pfam" id="PF00072">
    <property type="entry name" value="Response_reg"/>
    <property type="match status" value="1"/>
</dbReference>
<dbReference type="SMART" id="SM00862">
    <property type="entry name" value="Trans_reg_C"/>
    <property type="match status" value="1"/>
</dbReference>
<proteinExistence type="predicted"/>
<feature type="domain" description="OmpR/PhoB-type" evidence="9">
    <location>
        <begin position="130"/>
        <end position="225"/>
    </location>
</feature>
<evidence type="ECO:0000256" key="3">
    <source>
        <dbReference type="ARBA" id="ARBA00023125"/>
    </source>
</evidence>
<accession>A0A7W7RZ99</accession>
<organism evidence="10 11">
    <name type="scientific">Streptosporangium album</name>
    <dbReference type="NCBI Taxonomy" id="47479"/>
    <lineage>
        <taxon>Bacteria</taxon>
        <taxon>Bacillati</taxon>
        <taxon>Actinomycetota</taxon>
        <taxon>Actinomycetes</taxon>
        <taxon>Streptosporangiales</taxon>
        <taxon>Streptosporangiaceae</taxon>
        <taxon>Streptosporangium</taxon>
    </lineage>
</organism>
<dbReference type="InterPro" id="IPR011006">
    <property type="entry name" value="CheY-like_superfamily"/>
</dbReference>
<evidence type="ECO:0000256" key="2">
    <source>
        <dbReference type="ARBA" id="ARBA00023015"/>
    </source>
</evidence>
<evidence type="ECO:0000256" key="7">
    <source>
        <dbReference type="PROSITE-ProRule" id="PRU01091"/>
    </source>
</evidence>
<dbReference type="CDD" id="cd00383">
    <property type="entry name" value="trans_reg_C"/>
    <property type="match status" value="1"/>
</dbReference>
<name>A0A7W7RZ99_9ACTN</name>
<dbReference type="PANTHER" id="PTHR48111">
    <property type="entry name" value="REGULATOR OF RPOS"/>
    <property type="match status" value="1"/>
</dbReference>
<evidence type="ECO:0000256" key="6">
    <source>
        <dbReference type="PROSITE-ProRule" id="PRU00169"/>
    </source>
</evidence>
<dbReference type="PROSITE" id="PS51755">
    <property type="entry name" value="OMPR_PHOB"/>
    <property type="match status" value="1"/>
</dbReference>
<dbReference type="GO" id="GO:0000156">
    <property type="term" value="F:phosphorelay response regulator activity"/>
    <property type="evidence" value="ECO:0007669"/>
    <property type="project" value="TreeGrafter"/>
</dbReference>
<dbReference type="AlphaFoldDB" id="A0A7W7RZ99"/>
<comment type="caution">
    <text evidence="10">The sequence shown here is derived from an EMBL/GenBank/DDBJ whole genome shotgun (WGS) entry which is preliminary data.</text>
</comment>
<keyword evidence="3 7" id="KW-0238">DNA-binding</keyword>
<evidence type="ECO:0000256" key="4">
    <source>
        <dbReference type="ARBA" id="ARBA00023163"/>
    </source>
</evidence>
<evidence type="ECO:0000259" key="8">
    <source>
        <dbReference type="PROSITE" id="PS50110"/>
    </source>
</evidence>
<dbReference type="SUPFAM" id="SSF52172">
    <property type="entry name" value="CheY-like"/>
    <property type="match status" value="1"/>
</dbReference>
<dbReference type="Gene3D" id="3.40.50.2300">
    <property type="match status" value="1"/>
</dbReference>
<dbReference type="Gene3D" id="6.10.250.690">
    <property type="match status" value="1"/>
</dbReference>
<feature type="DNA-binding region" description="OmpR/PhoB-type" evidence="7">
    <location>
        <begin position="130"/>
        <end position="225"/>
    </location>
</feature>
<evidence type="ECO:0000313" key="10">
    <source>
        <dbReference type="EMBL" id="MBB4940091.1"/>
    </source>
</evidence>
<dbReference type="GO" id="GO:0032993">
    <property type="term" value="C:protein-DNA complex"/>
    <property type="evidence" value="ECO:0007669"/>
    <property type="project" value="TreeGrafter"/>
</dbReference>
<sequence>MLPLEMSMRILLVEDDDRFADALTTALRRHGHRVERARSGGEALIAAGAELVLLDLGLPDMDGVDVLRRIRADSQIGIIVTTARGEEAQRVRGLRAGADDYIVKPFGIAELEARIEAVMRRVRSHRHAPAECARVGSLEVDHVRRSVRRDGAEIPLTRKEFDLLATLVRAEGAVVTREGILAEVWRTTWGGATRSLEVHVASLRAKLSEPGLIETVRGIGYRMRKS</sequence>
<dbReference type="InterPro" id="IPR039420">
    <property type="entry name" value="WalR-like"/>
</dbReference>
<dbReference type="Gene3D" id="1.10.10.10">
    <property type="entry name" value="Winged helix-like DNA-binding domain superfamily/Winged helix DNA-binding domain"/>
    <property type="match status" value="1"/>
</dbReference>
<dbReference type="InterPro" id="IPR001789">
    <property type="entry name" value="Sig_transdc_resp-reg_receiver"/>
</dbReference>
<evidence type="ECO:0000256" key="5">
    <source>
        <dbReference type="ARBA" id="ARBA00041201"/>
    </source>
</evidence>
<dbReference type="InterPro" id="IPR001867">
    <property type="entry name" value="OmpR/PhoB-type_DNA-bd"/>
</dbReference>
<gene>
    <name evidence="10" type="ORF">FHR32_004396</name>
</gene>
<keyword evidence="2" id="KW-0805">Transcription regulation</keyword>
<protein>
    <recommendedName>
        <fullName evidence="5">Sensory transduction protein RegX3</fullName>
    </recommendedName>
</protein>
<dbReference type="Pfam" id="PF00486">
    <property type="entry name" value="Trans_reg_C"/>
    <property type="match status" value="1"/>
</dbReference>
<keyword evidence="1 6" id="KW-0597">Phosphoprotein</keyword>
<dbReference type="InterPro" id="IPR036388">
    <property type="entry name" value="WH-like_DNA-bd_sf"/>
</dbReference>
<dbReference type="Proteomes" id="UP000534286">
    <property type="component" value="Unassembled WGS sequence"/>
</dbReference>
<dbReference type="SMART" id="SM00448">
    <property type="entry name" value="REC"/>
    <property type="match status" value="1"/>
</dbReference>
<keyword evidence="4" id="KW-0804">Transcription</keyword>
<dbReference type="GO" id="GO:0005829">
    <property type="term" value="C:cytosol"/>
    <property type="evidence" value="ECO:0007669"/>
    <property type="project" value="TreeGrafter"/>
</dbReference>
<evidence type="ECO:0000256" key="1">
    <source>
        <dbReference type="ARBA" id="ARBA00022553"/>
    </source>
</evidence>
<dbReference type="PROSITE" id="PS50110">
    <property type="entry name" value="RESPONSE_REGULATORY"/>
    <property type="match status" value="1"/>
</dbReference>
<dbReference type="GO" id="GO:0006355">
    <property type="term" value="P:regulation of DNA-templated transcription"/>
    <property type="evidence" value="ECO:0007669"/>
    <property type="project" value="InterPro"/>
</dbReference>
<feature type="modified residue" description="4-aspartylphosphate" evidence="6">
    <location>
        <position position="55"/>
    </location>
</feature>
<dbReference type="EMBL" id="JACHJU010000001">
    <property type="protein sequence ID" value="MBB4940091.1"/>
    <property type="molecule type" value="Genomic_DNA"/>
</dbReference>
<evidence type="ECO:0000313" key="11">
    <source>
        <dbReference type="Proteomes" id="UP000534286"/>
    </source>
</evidence>
<dbReference type="PANTHER" id="PTHR48111:SF72">
    <property type="entry name" value="SENSORY TRANSDUCTION PROTEIN REGX3"/>
    <property type="match status" value="1"/>
</dbReference>
<keyword evidence="11" id="KW-1185">Reference proteome</keyword>